<sequence length="164" mass="18068">MRFLPTLVRNLYAFSNATFRVAPPPLRPALRPTAKLGLPSIPFLGAFFGTSSSSNNMTYPLQKGKEEWQAQLSPVPHPPREGHRANHKFKSGCGWPAFFDAVPGAVTRHTDRTFGMERTEIVCSNCGGHLGHVFKGEGYATPTDERHCVSLSFNKNDPVKDSKA</sequence>
<keyword evidence="5" id="KW-0560">Oxidoreductase</keyword>
<dbReference type="InterPro" id="IPR002579">
    <property type="entry name" value="Met_Sox_Rdtase_MsrB_dom"/>
</dbReference>
<evidence type="ECO:0000256" key="2">
    <source>
        <dbReference type="ARBA" id="ARBA00007174"/>
    </source>
</evidence>
<gene>
    <name evidence="7" type="ORF">AWRI4620_LOCUS9625</name>
</gene>
<protein>
    <recommendedName>
        <fullName evidence="6">MsrB domain-containing protein</fullName>
    </recommendedName>
</protein>
<proteinExistence type="inferred from homology"/>
<dbReference type="PANTHER" id="PTHR46081">
    <property type="entry name" value="PEPTIDE METHIONINE SULFOXIDE REDUCTASE 2"/>
    <property type="match status" value="1"/>
</dbReference>
<evidence type="ECO:0000313" key="7">
    <source>
        <dbReference type="EMBL" id="CAD0115370.1"/>
    </source>
</evidence>
<keyword evidence="3" id="KW-0479">Metal-binding</keyword>
<evidence type="ECO:0000313" key="8">
    <source>
        <dbReference type="Proteomes" id="UP000745764"/>
    </source>
</evidence>
<dbReference type="Pfam" id="PF01641">
    <property type="entry name" value="SelR"/>
    <property type="match status" value="1"/>
</dbReference>
<dbReference type="AlphaFoldDB" id="A0A9N8KWB0"/>
<reference evidence="7" key="1">
    <citation type="submission" date="2020-06" db="EMBL/GenBank/DDBJ databases">
        <authorList>
            <person name="Onetto C."/>
        </authorList>
    </citation>
    <scope>NUCLEOTIDE SEQUENCE</scope>
</reference>
<dbReference type="InterPro" id="IPR011057">
    <property type="entry name" value="Mss4-like_sf"/>
</dbReference>
<dbReference type="PROSITE" id="PS51790">
    <property type="entry name" value="MSRB"/>
    <property type="match status" value="1"/>
</dbReference>
<accession>A0A9N8KWB0</accession>
<keyword evidence="8" id="KW-1185">Reference proteome</keyword>
<name>A0A9N8KWB0_9PEZI</name>
<dbReference type="GO" id="GO:0046872">
    <property type="term" value="F:metal ion binding"/>
    <property type="evidence" value="ECO:0007669"/>
    <property type="project" value="UniProtKB-KW"/>
</dbReference>
<comment type="caution">
    <text evidence="7">The sequence shown here is derived from an EMBL/GenBank/DDBJ whole genome shotgun (WGS) entry which is preliminary data.</text>
</comment>
<feature type="domain" description="MsrB" evidence="6">
    <location>
        <begin position="88"/>
        <end position="159"/>
    </location>
</feature>
<dbReference type="GO" id="GO:0006979">
    <property type="term" value="P:response to oxidative stress"/>
    <property type="evidence" value="ECO:0007669"/>
    <property type="project" value="InterPro"/>
</dbReference>
<dbReference type="PANTHER" id="PTHR46081:SF8">
    <property type="entry name" value="PEPTIDE METHIONINE SULFOXIDE REDUCTASE 2"/>
    <property type="match status" value="1"/>
</dbReference>
<dbReference type="Gene3D" id="2.170.150.20">
    <property type="entry name" value="Peptide methionine sulfoxide reductase"/>
    <property type="match status" value="1"/>
</dbReference>
<evidence type="ECO:0000256" key="3">
    <source>
        <dbReference type="ARBA" id="ARBA00022723"/>
    </source>
</evidence>
<evidence type="ECO:0000256" key="4">
    <source>
        <dbReference type="ARBA" id="ARBA00022833"/>
    </source>
</evidence>
<dbReference type="SUPFAM" id="SSF51316">
    <property type="entry name" value="Mss4-like"/>
    <property type="match status" value="1"/>
</dbReference>
<dbReference type="InterPro" id="IPR028427">
    <property type="entry name" value="Met_Sox_Rdtase_MsrB"/>
</dbReference>
<evidence type="ECO:0000256" key="5">
    <source>
        <dbReference type="ARBA" id="ARBA00023002"/>
    </source>
</evidence>
<comment type="cofactor">
    <cofactor evidence="1">
        <name>Zn(2+)</name>
        <dbReference type="ChEBI" id="CHEBI:29105"/>
    </cofactor>
</comment>
<dbReference type="EMBL" id="CAINUL010000019">
    <property type="protein sequence ID" value="CAD0115370.1"/>
    <property type="molecule type" value="Genomic_DNA"/>
</dbReference>
<dbReference type="GO" id="GO:0030091">
    <property type="term" value="P:protein repair"/>
    <property type="evidence" value="ECO:0007669"/>
    <property type="project" value="InterPro"/>
</dbReference>
<dbReference type="Proteomes" id="UP000745764">
    <property type="component" value="Unassembled WGS sequence"/>
</dbReference>
<dbReference type="OrthoDB" id="44061at2759"/>
<organism evidence="7 8">
    <name type="scientific">Aureobasidium uvarum</name>
    <dbReference type="NCBI Taxonomy" id="2773716"/>
    <lineage>
        <taxon>Eukaryota</taxon>
        <taxon>Fungi</taxon>
        <taxon>Dikarya</taxon>
        <taxon>Ascomycota</taxon>
        <taxon>Pezizomycotina</taxon>
        <taxon>Dothideomycetes</taxon>
        <taxon>Dothideomycetidae</taxon>
        <taxon>Dothideales</taxon>
        <taxon>Saccotheciaceae</taxon>
        <taxon>Aureobasidium</taxon>
    </lineage>
</organism>
<keyword evidence="4" id="KW-0862">Zinc</keyword>
<evidence type="ECO:0000256" key="1">
    <source>
        <dbReference type="ARBA" id="ARBA00001947"/>
    </source>
</evidence>
<evidence type="ECO:0000259" key="6">
    <source>
        <dbReference type="PROSITE" id="PS51790"/>
    </source>
</evidence>
<dbReference type="GO" id="GO:0033743">
    <property type="term" value="F:peptide-methionine (R)-S-oxide reductase activity"/>
    <property type="evidence" value="ECO:0007669"/>
    <property type="project" value="InterPro"/>
</dbReference>
<comment type="similarity">
    <text evidence="2">Belongs to the MsrB Met sulfoxide reductase family.</text>
</comment>